<dbReference type="Pfam" id="PF03134">
    <property type="entry name" value="TB2_DP1_HVA22"/>
    <property type="match status" value="1"/>
</dbReference>
<feature type="region of interest" description="Disordered" evidence="1">
    <location>
        <begin position="630"/>
        <end position="661"/>
    </location>
</feature>
<evidence type="ECO:0008006" key="5">
    <source>
        <dbReference type="Google" id="ProtNLM"/>
    </source>
</evidence>
<keyword evidence="2" id="KW-1133">Transmembrane helix</keyword>
<feature type="compositionally biased region" description="Polar residues" evidence="1">
    <location>
        <begin position="247"/>
        <end position="268"/>
    </location>
</feature>
<keyword evidence="2" id="KW-0472">Membrane</keyword>
<dbReference type="PANTHER" id="PTHR12300">
    <property type="entry name" value="HVA22-LIKE PROTEINS"/>
    <property type="match status" value="1"/>
</dbReference>
<dbReference type="AlphaFoldDB" id="A0AAV2N2V4"/>
<dbReference type="InterPro" id="IPR004345">
    <property type="entry name" value="TB2_DP1_HVA22"/>
</dbReference>
<protein>
    <recommendedName>
        <fullName evidence="5">Receptor expression-enhancing protein 1</fullName>
    </recommendedName>
</protein>
<dbReference type="GO" id="GO:0071782">
    <property type="term" value="C:endoplasmic reticulum tubular network"/>
    <property type="evidence" value="ECO:0007669"/>
    <property type="project" value="TreeGrafter"/>
</dbReference>
<sequence length="773" mass="86847">MISSIVSRLVILVFGTLYPAYASYKAVRTKNVKEYVKWMMYWIVFALFTCAETFTDVFFSFWFPFYYEIKIILVLWLLSPATKGSSILYRRFVHPALIRREAEIDEAIARATEQGYTAVLHLGTKGVNYATTVLMQTAIKGGGGLVQQLRKSYSLSDLTGEKEDENRNTPDARDETDMEVEPRRREHTGRRGYSPRRTQSSSNASRVDMYFSEVDVDVRQPRPREPIASLTNIRSSDDISSGYSSGEALQSQRITSQGDSLVRTSSVGARTRVKPRSTTKKTPEDRDEDFDRIDLPSPENISLPSSLNVLTPEQAVELLLLFSQNKKSKDRPIFEFIATCIDESANENQSAIKVEDSESSSAESSNEFVDTDTVQVDLQTVQTIEIENISMEKLSIPATAEIANKINVDNSIKELNFQQDESNMQIEYIDENSRDSQVDSSQNPDIGADIERITSEICQEKFNELKELLDDAHKVARSIVSSQEKLNTIDEGKEHDVSVPEMKADDSSSRDCDTTFQRSVTPISSSCNLDSDNRAGKYHKKLAPKAPIDTEAIINNEDANENVSENALKATLVIKTGMLRTVSNADATKDIFLPHTTDLKKRKKKSSRLRAKESFSKLLTIPKNIFHNAFHKEQSETSSKDDDSSSTFSETSESASRSGSIGSQVFVDASAKLSTSKQEIDVEEISLRAEPDNTKTSYKNVSTSAEKSDTFIVPLNETDFNKIENNEIRDDARNMENFENYEKNLDSKSNLEIREMSQSLPHSGKTEIITDIN</sequence>
<reference evidence="3 4" key="1">
    <citation type="submission" date="2024-04" db="EMBL/GenBank/DDBJ databases">
        <authorList>
            <consortium name="Molecular Ecology Group"/>
        </authorList>
    </citation>
    <scope>NUCLEOTIDE SEQUENCE [LARGE SCALE GENOMIC DNA]</scope>
</reference>
<dbReference type="Proteomes" id="UP001497644">
    <property type="component" value="Chromosome 1"/>
</dbReference>
<accession>A0AAV2N2V4</accession>
<dbReference type="PANTHER" id="PTHR12300:SF117">
    <property type="entry name" value="LP05237P-RELATED"/>
    <property type="match status" value="1"/>
</dbReference>
<dbReference type="EMBL" id="OZ034824">
    <property type="protein sequence ID" value="CAL1673834.1"/>
    <property type="molecule type" value="Genomic_DNA"/>
</dbReference>
<feature type="region of interest" description="Disordered" evidence="1">
    <location>
        <begin position="349"/>
        <end position="369"/>
    </location>
</feature>
<feature type="compositionally biased region" description="Polar residues" evidence="1">
    <location>
        <begin position="196"/>
        <end position="205"/>
    </location>
</feature>
<dbReference type="GO" id="GO:0005789">
    <property type="term" value="C:endoplasmic reticulum membrane"/>
    <property type="evidence" value="ECO:0007669"/>
    <property type="project" value="TreeGrafter"/>
</dbReference>
<gene>
    <name evidence="3" type="ORF">LPLAT_LOCUS639</name>
</gene>
<feature type="transmembrane region" description="Helical" evidence="2">
    <location>
        <begin position="38"/>
        <end position="59"/>
    </location>
</feature>
<feature type="compositionally biased region" description="Basic residues" evidence="1">
    <location>
        <begin position="185"/>
        <end position="194"/>
    </location>
</feature>
<evidence type="ECO:0000256" key="2">
    <source>
        <dbReference type="SAM" id="Phobius"/>
    </source>
</evidence>
<evidence type="ECO:0000256" key="1">
    <source>
        <dbReference type="SAM" id="MobiDB-lite"/>
    </source>
</evidence>
<feature type="compositionally biased region" description="Basic and acidic residues" evidence="1">
    <location>
        <begin position="159"/>
        <end position="184"/>
    </location>
</feature>
<dbReference type="GO" id="GO:0008017">
    <property type="term" value="F:microtubule binding"/>
    <property type="evidence" value="ECO:0007669"/>
    <property type="project" value="TreeGrafter"/>
</dbReference>
<dbReference type="GO" id="GO:0005881">
    <property type="term" value="C:cytoplasmic microtubule"/>
    <property type="evidence" value="ECO:0007669"/>
    <property type="project" value="TreeGrafter"/>
</dbReference>
<name>A0AAV2N2V4_9HYME</name>
<dbReference type="GO" id="GO:0071786">
    <property type="term" value="P:endoplasmic reticulum tubular network organization"/>
    <property type="evidence" value="ECO:0007669"/>
    <property type="project" value="TreeGrafter"/>
</dbReference>
<evidence type="ECO:0000313" key="3">
    <source>
        <dbReference type="EMBL" id="CAL1673834.1"/>
    </source>
</evidence>
<keyword evidence="2" id="KW-0812">Transmembrane</keyword>
<organism evidence="3 4">
    <name type="scientific">Lasius platythorax</name>
    <dbReference type="NCBI Taxonomy" id="488582"/>
    <lineage>
        <taxon>Eukaryota</taxon>
        <taxon>Metazoa</taxon>
        <taxon>Ecdysozoa</taxon>
        <taxon>Arthropoda</taxon>
        <taxon>Hexapoda</taxon>
        <taxon>Insecta</taxon>
        <taxon>Pterygota</taxon>
        <taxon>Neoptera</taxon>
        <taxon>Endopterygota</taxon>
        <taxon>Hymenoptera</taxon>
        <taxon>Apocrita</taxon>
        <taxon>Aculeata</taxon>
        <taxon>Formicoidea</taxon>
        <taxon>Formicidae</taxon>
        <taxon>Formicinae</taxon>
        <taxon>Lasius</taxon>
        <taxon>Lasius</taxon>
    </lineage>
</organism>
<feature type="compositionally biased region" description="Basic and acidic residues" evidence="1">
    <location>
        <begin position="216"/>
        <end position="225"/>
    </location>
</feature>
<keyword evidence="4" id="KW-1185">Reference proteome</keyword>
<feature type="compositionally biased region" description="Basic and acidic residues" evidence="1">
    <location>
        <begin position="630"/>
        <end position="643"/>
    </location>
</feature>
<feature type="region of interest" description="Disordered" evidence="1">
    <location>
        <begin position="488"/>
        <end position="512"/>
    </location>
</feature>
<feature type="region of interest" description="Disordered" evidence="1">
    <location>
        <begin position="156"/>
        <end position="299"/>
    </location>
</feature>
<evidence type="ECO:0000313" key="4">
    <source>
        <dbReference type="Proteomes" id="UP001497644"/>
    </source>
</evidence>
<proteinExistence type="predicted"/>
<feature type="compositionally biased region" description="Low complexity" evidence="1">
    <location>
        <begin position="645"/>
        <end position="660"/>
    </location>
</feature>